<keyword evidence="1" id="KW-1133">Transmembrane helix</keyword>
<dbReference type="InterPro" id="IPR012902">
    <property type="entry name" value="N_methyl_site"/>
</dbReference>
<feature type="transmembrane region" description="Helical" evidence="1">
    <location>
        <begin position="6"/>
        <end position="29"/>
    </location>
</feature>
<organism evidence="2 3">
    <name type="scientific">Desulfofundulus thermobenzoicus</name>
    <dbReference type="NCBI Taxonomy" id="29376"/>
    <lineage>
        <taxon>Bacteria</taxon>
        <taxon>Bacillati</taxon>
        <taxon>Bacillota</taxon>
        <taxon>Clostridia</taxon>
        <taxon>Eubacteriales</taxon>
        <taxon>Peptococcaceae</taxon>
        <taxon>Desulfofundulus</taxon>
    </lineage>
</organism>
<dbReference type="NCBIfam" id="TIGR02532">
    <property type="entry name" value="IV_pilin_GFxxxE"/>
    <property type="match status" value="1"/>
</dbReference>
<keyword evidence="1" id="KW-0812">Transmembrane</keyword>
<sequence length="148" mass="15690">MNQKGMTLIEVIIAMFIGTIIVIGGFEIFRYAGMAYRESASSYQNYSALQNAASWIIRDAREQNAQNIAVNNGGQSVTVGNDVFSFAGNNLVKTTGGASTVIAQNVTGNFNVQPGVNNSIILTVNIGTVDGRKNLQANVTVYPLVAGP</sequence>
<dbReference type="Pfam" id="PF07963">
    <property type="entry name" value="N_methyl"/>
    <property type="match status" value="1"/>
</dbReference>
<accession>A0A6N7IM61</accession>
<dbReference type="Proteomes" id="UP000441717">
    <property type="component" value="Unassembled WGS sequence"/>
</dbReference>
<evidence type="ECO:0000313" key="2">
    <source>
        <dbReference type="EMBL" id="MQL51062.1"/>
    </source>
</evidence>
<name>A0A6N7IM61_9FIRM</name>
<dbReference type="AlphaFoldDB" id="A0A6N7IM61"/>
<reference evidence="2 3" key="1">
    <citation type="submission" date="2019-10" db="EMBL/GenBank/DDBJ databases">
        <title>Comparative genomics of sulfur disproportionating microorganisms.</title>
        <authorList>
            <person name="Ward L.M."/>
            <person name="Bertran E."/>
            <person name="Johnston D."/>
        </authorList>
    </citation>
    <scope>NUCLEOTIDE SEQUENCE [LARGE SCALE GENOMIC DNA]</scope>
    <source>
        <strain evidence="2 3">DSM 14055</strain>
    </source>
</reference>
<protein>
    <submittedName>
        <fullName evidence="2">Prepilin-type N-terminal cleavage/methylation domain-containing protein</fullName>
    </submittedName>
</protein>
<evidence type="ECO:0000313" key="3">
    <source>
        <dbReference type="Proteomes" id="UP000441717"/>
    </source>
</evidence>
<evidence type="ECO:0000256" key="1">
    <source>
        <dbReference type="SAM" id="Phobius"/>
    </source>
</evidence>
<gene>
    <name evidence="2" type="ORF">GFC01_02005</name>
</gene>
<keyword evidence="1" id="KW-0472">Membrane</keyword>
<comment type="caution">
    <text evidence="2">The sequence shown here is derived from an EMBL/GenBank/DDBJ whole genome shotgun (WGS) entry which is preliminary data.</text>
</comment>
<dbReference type="RefSeq" id="WP_152944971.1">
    <property type="nucleotide sequence ID" value="NZ_WHYR01000003.1"/>
</dbReference>
<proteinExistence type="predicted"/>
<dbReference type="EMBL" id="WHYR01000003">
    <property type="protein sequence ID" value="MQL51062.1"/>
    <property type="molecule type" value="Genomic_DNA"/>
</dbReference>
<keyword evidence="3" id="KW-1185">Reference proteome</keyword>